<sequence>MAERDVDDVDDPEERSIEGEAADSGRPVPSQRIADAFIPRHEDSEEGEESGGPHRPTAANGGAESESATRLSFEDLDSTASVREAEPTVVDDVPPSSARPSDSSLTVVERKAPMNRGRPTTREAREDANSDGSMTTTTTADVPAEAETEAQLQPQVAGDEESGGGPSSTSRAELDNQDASSSLTPSHPDPSALSPPSTPFGLSDSVSASESSSATIDADPEMRLASLPPAPPTVEHEASIPGQWPCSEAQDIVETATTRAANAEVDTQPRPVEENGARPAGAVAVGEPPLNTMSEAPRDSVQDQGERAEQILAVVKKQNVWTRIPGAIVASGRSIAQRVVKYVWKYHKN</sequence>
<evidence type="ECO:0000313" key="2">
    <source>
        <dbReference type="EMBL" id="PIL28029.1"/>
    </source>
</evidence>
<feature type="compositionally biased region" description="Polar residues" evidence="1">
    <location>
        <begin position="167"/>
        <end position="185"/>
    </location>
</feature>
<proteinExistence type="predicted"/>
<protein>
    <submittedName>
        <fullName evidence="2">Uncharacterized protein</fullName>
    </submittedName>
</protein>
<feature type="compositionally biased region" description="Acidic residues" evidence="1">
    <location>
        <begin position="1"/>
        <end position="13"/>
    </location>
</feature>
<dbReference type="Proteomes" id="UP000230002">
    <property type="component" value="Unassembled WGS sequence"/>
</dbReference>
<accession>A0A2G8S2M7</accession>
<feature type="compositionally biased region" description="Polar residues" evidence="1">
    <location>
        <begin position="130"/>
        <end position="140"/>
    </location>
</feature>
<evidence type="ECO:0000313" key="3">
    <source>
        <dbReference type="Proteomes" id="UP000230002"/>
    </source>
</evidence>
<gene>
    <name evidence="2" type="ORF">GSI_09880</name>
</gene>
<comment type="caution">
    <text evidence="2">The sequence shown here is derived from an EMBL/GenBank/DDBJ whole genome shotgun (WGS) entry which is preliminary data.</text>
</comment>
<dbReference type="EMBL" id="AYKW01000030">
    <property type="protein sequence ID" value="PIL28029.1"/>
    <property type="molecule type" value="Genomic_DNA"/>
</dbReference>
<reference evidence="2 3" key="1">
    <citation type="journal article" date="2015" name="Sci. Rep.">
        <title>Chromosome-level genome map provides insights into diverse defense mechanisms in the medicinal fungus Ganoderma sinense.</title>
        <authorList>
            <person name="Zhu Y."/>
            <person name="Xu J."/>
            <person name="Sun C."/>
            <person name="Zhou S."/>
            <person name="Xu H."/>
            <person name="Nelson D.R."/>
            <person name="Qian J."/>
            <person name="Song J."/>
            <person name="Luo H."/>
            <person name="Xiang L."/>
            <person name="Li Y."/>
            <person name="Xu Z."/>
            <person name="Ji A."/>
            <person name="Wang L."/>
            <person name="Lu S."/>
            <person name="Hayward A."/>
            <person name="Sun W."/>
            <person name="Li X."/>
            <person name="Schwartz D.C."/>
            <person name="Wang Y."/>
            <person name="Chen S."/>
        </authorList>
    </citation>
    <scope>NUCLEOTIDE SEQUENCE [LARGE SCALE GENOMIC DNA]</scope>
    <source>
        <strain evidence="2 3">ZZ0214-1</strain>
    </source>
</reference>
<organism evidence="2 3">
    <name type="scientific">Ganoderma sinense ZZ0214-1</name>
    <dbReference type="NCBI Taxonomy" id="1077348"/>
    <lineage>
        <taxon>Eukaryota</taxon>
        <taxon>Fungi</taxon>
        <taxon>Dikarya</taxon>
        <taxon>Basidiomycota</taxon>
        <taxon>Agaricomycotina</taxon>
        <taxon>Agaricomycetes</taxon>
        <taxon>Polyporales</taxon>
        <taxon>Polyporaceae</taxon>
        <taxon>Ganoderma</taxon>
    </lineage>
</organism>
<feature type="compositionally biased region" description="Low complexity" evidence="1">
    <location>
        <begin position="203"/>
        <end position="217"/>
    </location>
</feature>
<dbReference type="AlphaFoldDB" id="A0A2G8S2M7"/>
<feature type="region of interest" description="Disordered" evidence="1">
    <location>
        <begin position="1"/>
        <end position="298"/>
    </location>
</feature>
<keyword evidence="3" id="KW-1185">Reference proteome</keyword>
<name>A0A2G8S2M7_9APHY</name>
<evidence type="ECO:0000256" key="1">
    <source>
        <dbReference type="SAM" id="MobiDB-lite"/>
    </source>
</evidence>